<keyword evidence="5 8" id="KW-0812">Transmembrane</keyword>
<keyword evidence="10" id="KW-1185">Reference proteome</keyword>
<keyword evidence="4" id="KW-1003">Cell membrane</keyword>
<feature type="transmembrane region" description="Helical" evidence="8">
    <location>
        <begin position="194"/>
        <end position="214"/>
    </location>
</feature>
<dbReference type="Gene3D" id="1.20.1740.10">
    <property type="entry name" value="Amino acid/polyamine transporter I"/>
    <property type="match status" value="1"/>
</dbReference>
<feature type="transmembrane region" description="Helical" evidence="8">
    <location>
        <begin position="226"/>
        <end position="251"/>
    </location>
</feature>
<evidence type="ECO:0000313" key="9">
    <source>
        <dbReference type="EMBL" id="MBW7572400.1"/>
    </source>
</evidence>
<feature type="transmembrane region" description="Helical" evidence="8">
    <location>
        <begin position="126"/>
        <end position="143"/>
    </location>
</feature>
<dbReference type="RefSeq" id="WP_219964806.1">
    <property type="nucleotide sequence ID" value="NZ_JAGFNZ010000002.1"/>
</dbReference>
<feature type="transmembrane region" description="Helical" evidence="8">
    <location>
        <begin position="46"/>
        <end position="71"/>
    </location>
</feature>
<feature type="transmembrane region" description="Helical" evidence="8">
    <location>
        <begin position="20"/>
        <end position="40"/>
    </location>
</feature>
<dbReference type="PRINTS" id="PR00175">
    <property type="entry name" value="NAALASMPORT"/>
</dbReference>
<evidence type="ECO:0000256" key="7">
    <source>
        <dbReference type="ARBA" id="ARBA00023136"/>
    </source>
</evidence>
<evidence type="ECO:0000256" key="1">
    <source>
        <dbReference type="ARBA" id="ARBA00004651"/>
    </source>
</evidence>
<dbReference type="PANTHER" id="PTHR42770">
    <property type="entry name" value="AMINO ACID TRANSPORTER-RELATED"/>
    <property type="match status" value="1"/>
</dbReference>
<dbReference type="PANTHER" id="PTHR42770:SF7">
    <property type="entry name" value="MEMBRANE PROTEIN"/>
    <property type="match status" value="1"/>
</dbReference>
<feature type="transmembrane region" description="Helical" evidence="8">
    <location>
        <begin position="386"/>
        <end position="406"/>
    </location>
</feature>
<feature type="transmembrane region" description="Helical" evidence="8">
    <location>
        <begin position="271"/>
        <end position="292"/>
    </location>
</feature>
<feature type="transmembrane region" description="Helical" evidence="8">
    <location>
        <begin position="412"/>
        <end position="430"/>
    </location>
</feature>
<gene>
    <name evidence="9" type="ORF">J5W02_06190</name>
</gene>
<name>A0ABS7DM75_9FIRM</name>
<evidence type="ECO:0000256" key="4">
    <source>
        <dbReference type="ARBA" id="ARBA00022475"/>
    </source>
</evidence>
<evidence type="ECO:0000256" key="8">
    <source>
        <dbReference type="SAM" id="Phobius"/>
    </source>
</evidence>
<feature type="transmembrane region" description="Helical" evidence="8">
    <location>
        <begin position="320"/>
        <end position="338"/>
    </location>
</feature>
<dbReference type="InterPro" id="IPR050367">
    <property type="entry name" value="APC_superfamily"/>
</dbReference>
<dbReference type="EMBL" id="JAGFNZ010000002">
    <property type="protein sequence ID" value="MBW7572400.1"/>
    <property type="molecule type" value="Genomic_DNA"/>
</dbReference>
<dbReference type="PIRSF" id="PIRSF006060">
    <property type="entry name" value="AA_transporter"/>
    <property type="match status" value="1"/>
</dbReference>
<keyword evidence="7 8" id="KW-0472">Membrane</keyword>
<protein>
    <submittedName>
        <fullName evidence="9">APC family permease</fullName>
    </submittedName>
</protein>
<organism evidence="9 10">
    <name type="scientific">Caproiciproducens faecalis</name>
    <dbReference type="NCBI Taxonomy" id="2820301"/>
    <lineage>
        <taxon>Bacteria</taxon>
        <taxon>Bacillati</taxon>
        <taxon>Bacillota</taxon>
        <taxon>Clostridia</taxon>
        <taxon>Eubacteriales</taxon>
        <taxon>Acutalibacteraceae</taxon>
        <taxon>Caproiciproducens</taxon>
    </lineage>
</organism>
<feature type="transmembrane region" description="Helical" evidence="8">
    <location>
        <begin position="155"/>
        <end position="174"/>
    </location>
</feature>
<evidence type="ECO:0000256" key="6">
    <source>
        <dbReference type="ARBA" id="ARBA00022989"/>
    </source>
</evidence>
<keyword evidence="3" id="KW-0813">Transport</keyword>
<evidence type="ECO:0000256" key="3">
    <source>
        <dbReference type="ARBA" id="ARBA00022448"/>
    </source>
</evidence>
<sequence>MSENQAQQKDQTLGLKELTALATGTVISAGLLTVIGPAISLTGRSVWLAFAAAVLFGLLLNLPFIFLSSVIRLRGGNYSLVRLLLGDIPGGILVVNLIFLQLPFATSGIAMGMYVNSLWPFLSPKLIGIVTPTIFLLINLFGIKSMSKVQNVMTVLLIGGLLLFIGTGAGHLNAGTFNFSSADYFPKGWSGFNSAMILLVFSTTMHQTVMNYGANAKDARRDMPRAIIITTGIILVIYTGMALVAGNVLPVAQVAGKPLTLVANRIMPQSLFFIFILFGAVGAIATTMNSLYASAAKPMQLGCQDGWFPKSLGKLNQFDVPYRIYFILYGFAVIPILFDMPLNTLINDTLLIQYLIKIIMLVAILRMPTKYPELWKTSRYHVPNPVFYTLTGISFLAQMFLIVTAAGNLTTVIVTVSVALLALGCAYAFYRYKSGKVNLREVNSQDIV</sequence>
<feature type="transmembrane region" description="Helical" evidence="8">
    <location>
        <begin position="92"/>
        <end position="114"/>
    </location>
</feature>
<reference evidence="9 10" key="1">
    <citation type="submission" date="2021-03" db="EMBL/GenBank/DDBJ databases">
        <title>Caproiciproducens sp. nov. isolated from feces of cow.</title>
        <authorList>
            <person name="Choi J.-Y."/>
        </authorList>
    </citation>
    <scope>NUCLEOTIDE SEQUENCE [LARGE SCALE GENOMIC DNA]</scope>
    <source>
        <strain evidence="9 10">AGMB10547</strain>
    </source>
</reference>
<feature type="transmembrane region" description="Helical" evidence="8">
    <location>
        <begin position="344"/>
        <end position="365"/>
    </location>
</feature>
<dbReference type="Proteomes" id="UP000719942">
    <property type="component" value="Unassembled WGS sequence"/>
</dbReference>
<evidence type="ECO:0000313" key="10">
    <source>
        <dbReference type="Proteomes" id="UP000719942"/>
    </source>
</evidence>
<dbReference type="InterPro" id="IPR002293">
    <property type="entry name" value="AA/rel_permease1"/>
</dbReference>
<dbReference type="InterPro" id="IPR001463">
    <property type="entry name" value="Na/Ala_symport"/>
</dbReference>
<comment type="similarity">
    <text evidence="2">Belongs to the alanine or glycine:cation symporter (AGCS) (TC 2.A.25) family.</text>
</comment>
<proteinExistence type="inferred from homology"/>
<keyword evidence="6 8" id="KW-1133">Transmembrane helix</keyword>
<dbReference type="Pfam" id="PF13520">
    <property type="entry name" value="AA_permease_2"/>
    <property type="match status" value="1"/>
</dbReference>
<evidence type="ECO:0000256" key="5">
    <source>
        <dbReference type="ARBA" id="ARBA00022692"/>
    </source>
</evidence>
<comment type="subcellular location">
    <subcellularLocation>
        <location evidence="1">Cell membrane</location>
        <topology evidence="1">Multi-pass membrane protein</topology>
    </subcellularLocation>
</comment>
<evidence type="ECO:0000256" key="2">
    <source>
        <dbReference type="ARBA" id="ARBA00009261"/>
    </source>
</evidence>
<comment type="caution">
    <text evidence="9">The sequence shown here is derived from an EMBL/GenBank/DDBJ whole genome shotgun (WGS) entry which is preliminary data.</text>
</comment>
<accession>A0ABS7DM75</accession>